<proteinExistence type="predicted"/>
<protein>
    <submittedName>
        <fullName evidence="1">DinB family protein</fullName>
    </submittedName>
</protein>
<dbReference type="EMBL" id="JBHSXS010000005">
    <property type="protein sequence ID" value="MFC6880386.1"/>
    <property type="molecule type" value="Genomic_DNA"/>
</dbReference>
<dbReference type="Pfam" id="PF04978">
    <property type="entry name" value="MST"/>
    <property type="match status" value="1"/>
</dbReference>
<organism evidence="1 2">
    <name type="scientific">Actinomadura yumaensis</name>
    <dbReference type="NCBI Taxonomy" id="111807"/>
    <lineage>
        <taxon>Bacteria</taxon>
        <taxon>Bacillati</taxon>
        <taxon>Actinomycetota</taxon>
        <taxon>Actinomycetes</taxon>
        <taxon>Streptosporangiales</taxon>
        <taxon>Thermomonosporaceae</taxon>
        <taxon>Actinomadura</taxon>
    </lineage>
</organism>
<accession>A0ABW2CIF2</accession>
<keyword evidence="2" id="KW-1185">Reference proteome</keyword>
<comment type="caution">
    <text evidence="1">The sequence shown here is derived from an EMBL/GenBank/DDBJ whole genome shotgun (WGS) entry which is preliminary data.</text>
</comment>
<dbReference type="Gene3D" id="1.20.120.450">
    <property type="entry name" value="dinb family like domain"/>
    <property type="match status" value="1"/>
</dbReference>
<dbReference type="Proteomes" id="UP001596380">
    <property type="component" value="Unassembled WGS sequence"/>
</dbReference>
<sequence length="186" mass="20297">MNEHVSASGTGEDAPQVTTGERADLLALLAKARHFLRFPARDLTDEQAGLRTTASELCLGGLIKHVASVERSWTEFIVKGPSAMPDFAAMTEADFQRRADDFRMLPGETLAGVLADYEEVARRTDELVVELPDLGAEQPLPKAPWFEADAKWSARLVLMHIAAETFQHAGHADIIREALDGAKSMG</sequence>
<evidence type="ECO:0000313" key="1">
    <source>
        <dbReference type="EMBL" id="MFC6880386.1"/>
    </source>
</evidence>
<name>A0ABW2CIF2_9ACTN</name>
<dbReference type="SUPFAM" id="SSF109854">
    <property type="entry name" value="DinB/YfiT-like putative metalloenzymes"/>
    <property type="match status" value="1"/>
</dbReference>
<reference evidence="2" key="1">
    <citation type="journal article" date="2019" name="Int. J. Syst. Evol. Microbiol.">
        <title>The Global Catalogue of Microorganisms (GCM) 10K type strain sequencing project: providing services to taxonomists for standard genome sequencing and annotation.</title>
        <authorList>
            <consortium name="The Broad Institute Genomics Platform"/>
            <consortium name="The Broad Institute Genome Sequencing Center for Infectious Disease"/>
            <person name="Wu L."/>
            <person name="Ma J."/>
        </authorList>
    </citation>
    <scope>NUCLEOTIDE SEQUENCE [LARGE SCALE GENOMIC DNA]</scope>
    <source>
        <strain evidence="2">JCM 3369</strain>
    </source>
</reference>
<dbReference type="RefSeq" id="WP_160820997.1">
    <property type="nucleotide sequence ID" value="NZ_JBHSXE010000001.1"/>
</dbReference>
<dbReference type="InterPro" id="IPR007061">
    <property type="entry name" value="MST-like"/>
</dbReference>
<gene>
    <name evidence="1" type="ORF">ACFQKB_11500</name>
</gene>
<dbReference type="InterPro" id="IPR034660">
    <property type="entry name" value="DinB/YfiT-like"/>
</dbReference>
<evidence type="ECO:0000313" key="2">
    <source>
        <dbReference type="Proteomes" id="UP001596380"/>
    </source>
</evidence>